<comment type="caution">
    <text evidence="2">The sequence shown here is derived from an EMBL/GenBank/DDBJ whole genome shotgun (WGS) entry which is preliminary data.</text>
</comment>
<keyword evidence="3" id="KW-1185">Reference proteome</keyword>
<evidence type="ECO:0008006" key="4">
    <source>
        <dbReference type="Google" id="ProtNLM"/>
    </source>
</evidence>
<dbReference type="RefSeq" id="WP_323337321.1">
    <property type="nucleotide sequence ID" value="NZ_JAYFSI010000022.1"/>
</dbReference>
<dbReference type="Proteomes" id="UP001304298">
    <property type="component" value="Unassembled WGS sequence"/>
</dbReference>
<proteinExistence type="predicted"/>
<organism evidence="2 3">
    <name type="scientific">Amycolatopsis heterodermiae</name>
    <dbReference type="NCBI Taxonomy" id="3110235"/>
    <lineage>
        <taxon>Bacteria</taxon>
        <taxon>Bacillati</taxon>
        <taxon>Actinomycetota</taxon>
        <taxon>Actinomycetes</taxon>
        <taxon>Pseudonocardiales</taxon>
        <taxon>Pseudonocardiaceae</taxon>
        <taxon>Amycolatopsis</taxon>
    </lineage>
</organism>
<reference evidence="2 3" key="1">
    <citation type="submission" date="2023-12" db="EMBL/GenBank/DDBJ databases">
        <title>Amycolatopsis sp. V23-08.</title>
        <authorList>
            <person name="Somphong A."/>
        </authorList>
    </citation>
    <scope>NUCLEOTIDE SEQUENCE [LARGE SCALE GENOMIC DNA]</scope>
    <source>
        <strain evidence="2 3">V23-08</strain>
    </source>
</reference>
<dbReference type="Gene3D" id="2.60.40.2880">
    <property type="entry name" value="MmpS1-5, C-terminal soluble domain"/>
    <property type="match status" value="1"/>
</dbReference>
<keyword evidence="1" id="KW-0732">Signal</keyword>
<feature type="signal peptide" evidence="1">
    <location>
        <begin position="1"/>
        <end position="20"/>
    </location>
</feature>
<evidence type="ECO:0000313" key="3">
    <source>
        <dbReference type="Proteomes" id="UP001304298"/>
    </source>
</evidence>
<accession>A0ABU5RP60</accession>
<gene>
    <name evidence="2" type="ORF">VA596_48140</name>
</gene>
<protein>
    <recommendedName>
        <fullName evidence="4">Mycobacterium membrane protein</fullName>
    </recommendedName>
</protein>
<dbReference type="InterPro" id="IPR038468">
    <property type="entry name" value="MmpS_C"/>
</dbReference>
<name>A0ABU5RP60_9PSEU</name>
<dbReference type="EMBL" id="JAYFSI010000022">
    <property type="protein sequence ID" value="MEA5367374.1"/>
    <property type="molecule type" value="Genomic_DNA"/>
</dbReference>
<evidence type="ECO:0000313" key="2">
    <source>
        <dbReference type="EMBL" id="MEA5367374.1"/>
    </source>
</evidence>
<feature type="chain" id="PRO_5046393964" description="Mycobacterium membrane protein" evidence="1">
    <location>
        <begin position="21"/>
        <end position="129"/>
    </location>
</feature>
<dbReference type="PROSITE" id="PS51257">
    <property type="entry name" value="PROKAR_LIPOPROTEIN"/>
    <property type="match status" value="1"/>
</dbReference>
<evidence type="ECO:0000256" key="1">
    <source>
        <dbReference type="SAM" id="SignalP"/>
    </source>
</evidence>
<sequence length="129" mass="13201">MKINAVLGTVVLCGALAGVAGCSNPTGKSWAITYEVTGQDNGTLAKVGYANSPDRYQDEIKQQSVQGPVGVPWKQDVVVAAGQKAEVTATPTGGLTLTCRILLDAEKELARATAPGPGQPVSCAKTTDS</sequence>